<comment type="cofactor">
    <cofactor evidence="8">
        <name>[4Fe-4S] cluster</name>
        <dbReference type="ChEBI" id="CHEBI:49883"/>
    </cofactor>
    <text evidence="8">Binds 1 [4Fe-4S] cluster. The cluster is coordinated with 3 cysteines and an exchangeable S-adenosyl-L-methionine.</text>
</comment>
<reference evidence="10 11" key="1">
    <citation type="submission" date="2017-05" db="EMBL/GenBank/DDBJ databases">
        <authorList>
            <person name="Varghese N."/>
            <person name="Submissions S."/>
        </authorList>
    </citation>
    <scope>NUCLEOTIDE SEQUENCE [LARGE SCALE GENOMIC DNA]</scope>
    <source>
        <strain evidence="10 11">MACB1020</strain>
    </source>
</reference>
<dbReference type="InterPro" id="IPR023868">
    <property type="entry name" value="7-CO-7-deazaGua_synth_put_Clo"/>
</dbReference>
<feature type="binding site" evidence="8">
    <location>
        <position position="51"/>
    </location>
    <ligand>
        <name>Mg(2+)</name>
        <dbReference type="ChEBI" id="CHEBI:18420"/>
    </ligand>
</feature>
<dbReference type="PROSITE" id="PS51918">
    <property type="entry name" value="RADICAL_SAM"/>
    <property type="match status" value="1"/>
</dbReference>
<comment type="caution">
    <text evidence="10">The sequence shown here is derived from an EMBL/GenBank/DDBJ whole genome shotgun (WGS) entry which is preliminary data.</text>
</comment>
<evidence type="ECO:0000256" key="4">
    <source>
        <dbReference type="ARBA" id="ARBA00022842"/>
    </source>
</evidence>
<dbReference type="InterPro" id="IPR058240">
    <property type="entry name" value="rSAM_sf"/>
</dbReference>
<dbReference type="PANTHER" id="PTHR42836:SF1">
    <property type="entry name" value="7-CARBOXY-7-DEAZAGUANINE SYNTHASE"/>
    <property type="match status" value="1"/>
</dbReference>
<dbReference type="CDD" id="cd01335">
    <property type="entry name" value="Radical_SAM"/>
    <property type="match status" value="1"/>
</dbReference>
<evidence type="ECO:0000256" key="6">
    <source>
        <dbReference type="ARBA" id="ARBA00023014"/>
    </source>
</evidence>
<keyword evidence="1 8" id="KW-0004">4Fe-4S</keyword>
<dbReference type="Proteomes" id="UP000196803">
    <property type="component" value="Unassembled WGS sequence"/>
</dbReference>
<comment type="catalytic activity">
    <reaction evidence="8">
        <text>6-carboxy-5,6,7,8-tetrahydropterin + H(+) = 7-carboxy-7-carbaguanine + NH4(+)</text>
        <dbReference type="Rhea" id="RHEA:27974"/>
        <dbReference type="ChEBI" id="CHEBI:15378"/>
        <dbReference type="ChEBI" id="CHEBI:28938"/>
        <dbReference type="ChEBI" id="CHEBI:61032"/>
        <dbReference type="ChEBI" id="CHEBI:61036"/>
        <dbReference type="EC" id="4.3.99.3"/>
    </reaction>
</comment>
<comment type="function">
    <text evidence="8">Catalyzes the complex heterocyclic radical-mediated conversion of 6-carboxy-5,6,7,8-tetrahydropterin (CPH4) to 7-carboxy-7-deazaguanine (CDG), a step common to the biosynthetic pathways of all 7-deazapurine-containing compounds.</text>
</comment>
<dbReference type="HAMAP" id="MF_00917">
    <property type="entry name" value="QueE"/>
    <property type="match status" value="1"/>
</dbReference>
<keyword evidence="2 8" id="KW-0949">S-adenosyl-L-methionine</keyword>
<name>A0ABY1S4M7_CALBS</name>
<organism evidence="10 11">
    <name type="scientific">Caldicellulosiruptor bescii</name>
    <name type="common">Anaerocellum thermophilum</name>
    <dbReference type="NCBI Taxonomy" id="31899"/>
    <lineage>
        <taxon>Bacteria</taxon>
        <taxon>Bacillati</taxon>
        <taxon>Bacillota</taxon>
        <taxon>Bacillota incertae sedis</taxon>
        <taxon>Caldicellulosiruptorales</taxon>
        <taxon>Caldicellulosiruptoraceae</taxon>
        <taxon>Caldicellulosiruptor</taxon>
    </lineage>
</organism>
<dbReference type="PANTHER" id="PTHR42836">
    <property type="entry name" value="7-CARBOXY-7-DEAZAGUANINE SYNTHASE"/>
    <property type="match status" value="1"/>
</dbReference>
<keyword evidence="8" id="KW-0671">Queuosine biosynthesis</keyword>
<feature type="binding site" evidence="8">
    <location>
        <begin position="23"/>
        <end position="25"/>
    </location>
    <ligand>
        <name>substrate</name>
    </ligand>
</feature>
<comment type="cofactor">
    <cofactor evidence="8">
        <name>S-adenosyl-L-methionine</name>
        <dbReference type="ChEBI" id="CHEBI:59789"/>
    </cofactor>
    <text evidence="8">Binds 1 S-adenosyl-L-methionine per subunit.</text>
</comment>
<comment type="subunit">
    <text evidence="8">Homodimer.</text>
</comment>
<evidence type="ECO:0000256" key="1">
    <source>
        <dbReference type="ARBA" id="ARBA00022485"/>
    </source>
</evidence>
<dbReference type="InterPro" id="IPR007197">
    <property type="entry name" value="rSAM"/>
</dbReference>
<evidence type="ECO:0000256" key="5">
    <source>
        <dbReference type="ARBA" id="ARBA00023004"/>
    </source>
</evidence>
<comment type="cofactor">
    <cofactor evidence="8">
        <name>Mg(2+)</name>
        <dbReference type="ChEBI" id="CHEBI:18420"/>
    </cofactor>
</comment>
<accession>A0ABY1S4M7</accession>
<gene>
    <name evidence="8" type="primary">queE</name>
    <name evidence="10" type="ORF">SAMN05216240_0061</name>
</gene>
<dbReference type="Gene3D" id="3.20.20.70">
    <property type="entry name" value="Aldolase class I"/>
    <property type="match status" value="1"/>
</dbReference>
<keyword evidence="4 8" id="KW-0460">Magnesium</keyword>
<dbReference type="InterPro" id="IPR024924">
    <property type="entry name" value="7-CO-7-deazaguanine_synth-like"/>
</dbReference>
<keyword evidence="3 8" id="KW-0479">Metal-binding</keyword>
<dbReference type="Pfam" id="PF04055">
    <property type="entry name" value="Radical_SAM"/>
    <property type="match status" value="1"/>
</dbReference>
<keyword evidence="7 8" id="KW-0456">Lyase</keyword>
<comment type="pathway">
    <text evidence="8">Purine metabolism; 7-cyano-7-deazaguanine biosynthesis.</text>
</comment>
<feature type="binding site" evidence="8">
    <location>
        <position position="42"/>
    </location>
    <ligand>
        <name>[4Fe-4S] cluster</name>
        <dbReference type="ChEBI" id="CHEBI:49883"/>
        <note>4Fe-4S-S-AdoMet</note>
    </ligand>
</feature>
<protein>
    <recommendedName>
        <fullName evidence="8">7-carboxy-7-deazaguanine synthase</fullName>
        <shortName evidence="8">CDG synthase</shortName>
        <ecNumber evidence="8">4.3.99.3</ecNumber>
    </recommendedName>
    <alternativeName>
        <fullName evidence="8">Queuosine biosynthesis protein QueE</fullName>
    </alternativeName>
</protein>
<dbReference type="InterPro" id="IPR013785">
    <property type="entry name" value="Aldolase_TIM"/>
</dbReference>
<evidence type="ECO:0000259" key="9">
    <source>
        <dbReference type="PROSITE" id="PS51918"/>
    </source>
</evidence>
<feature type="binding site" evidence="8">
    <location>
        <position position="83"/>
    </location>
    <ligand>
        <name>substrate</name>
    </ligand>
</feature>
<dbReference type="EC" id="4.3.99.3" evidence="8"/>
<feature type="binding site" evidence="8">
    <location>
        <position position="38"/>
    </location>
    <ligand>
        <name>substrate</name>
    </ligand>
</feature>
<keyword evidence="6 8" id="KW-0411">Iron-sulfur</keyword>
<dbReference type="PIRSF" id="PIRSF000370">
    <property type="entry name" value="QueE"/>
    <property type="match status" value="1"/>
</dbReference>
<feature type="domain" description="Radical SAM core" evidence="9">
    <location>
        <begin position="29"/>
        <end position="220"/>
    </location>
</feature>
<keyword evidence="11" id="KW-1185">Reference proteome</keyword>
<feature type="binding site" evidence="8">
    <location>
        <position position="46"/>
    </location>
    <ligand>
        <name>[4Fe-4S] cluster</name>
        <dbReference type="ChEBI" id="CHEBI:49883"/>
        <note>4Fe-4S-S-AdoMet</note>
    </ligand>
</feature>
<feature type="binding site" evidence="8">
    <location>
        <position position="85"/>
    </location>
    <ligand>
        <name>S-adenosyl-L-methionine</name>
        <dbReference type="ChEBI" id="CHEBI:59789"/>
    </ligand>
</feature>
<proteinExistence type="inferred from homology"/>
<evidence type="ECO:0000256" key="3">
    <source>
        <dbReference type="ARBA" id="ARBA00022723"/>
    </source>
</evidence>
<evidence type="ECO:0000256" key="2">
    <source>
        <dbReference type="ARBA" id="ARBA00022691"/>
    </source>
</evidence>
<dbReference type="SUPFAM" id="SSF102114">
    <property type="entry name" value="Radical SAM enzymes"/>
    <property type="match status" value="1"/>
</dbReference>
<evidence type="ECO:0000313" key="10">
    <source>
        <dbReference type="EMBL" id="SMR90847.1"/>
    </source>
</evidence>
<dbReference type="SFLD" id="SFLDS00029">
    <property type="entry name" value="Radical_SAM"/>
    <property type="match status" value="1"/>
</dbReference>
<feature type="binding site" evidence="8">
    <location>
        <begin position="48"/>
        <end position="50"/>
    </location>
    <ligand>
        <name>S-adenosyl-L-methionine</name>
        <dbReference type="ChEBI" id="CHEBI:59789"/>
    </ligand>
</feature>
<comment type="caution">
    <text evidence="8">Lacks conserved residue(s) required for the propagation of feature annotation.</text>
</comment>
<evidence type="ECO:0000313" key="11">
    <source>
        <dbReference type="Proteomes" id="UP000196803"/>
    </source>
</evidence>
<dbReference type="NCBIfam" id="TIGR03963">
    <property type="entry name" value="rSAM_QueE_Clost"/>
    <property type="match status" value="1"/>
</dbReference>
<feature type="binding site" evidence="8">
    <location>
        <position position="49"/>
    </location>
    <ligand>
        <name>[4Fe-4S] cluster</name>
        <dbReference type="ChEBI" id="CHEBI:49883"/>
        <note>4Fe-4S-S-AdoMet</note>
    </ligand>
</feature>
<dbReference type="EMBL" id="FXXC01000001">
    <property type="protein sequence ID" value="SMR90847.1"/>
    <property type="molecule type" value="Genomic_DNA"/>
</dbReference>
<sequence>MSDLYIKSENPIKFNVVEKFVSIEGEGIRSGYPAVFVRFAGCNLSCSWCDTKYANENPQYEQIGIDALLDFILSTGIKRVTLTGGEPLIQPHIYILIDRLIYEGFEVNIETNGSVSIKHVPRDAIITMDYKCPSSGMEDRMIVDNISLLGQKDVLKFVVGTYEDLKTAERIIKTFKPRCNIFFSPVFGMIKPAEIVKFLIENKLFDTRVQIQLHKIIWSENTRGV</sequence>
<keyword evidence="5 8" id="KW-0408">Iron</keyword>
<evidence type="ECO:0000256" key="7">
    <source>
        <dbReference type="ARBA" id="ARBA00023239"/>
    </source>
</evidence>
<evidence type="ECO:0000256" key="8">
    <source>
        <dbReference type="HAMAP-Rule" id="MF_00917"/>
    </source>
</evidence>
<comment type="similarity">
    <text evidence="8">Belongs to the radical SAM superfamily. 7-carboxy-7-deazaguanine synthase family.</text>
</comment>